<comment type="caution">
    <text evidence="2">The sequence shown here is derived from an EMBL/GenBank/DDBJ whole genome shotgun (WGS) entry which is preliminary data.</text>
</comment>
<evidence type="ECO:0000313" key="2">
    <source>
        <dbReference type="EMBL" id="MFD1670594.1"/>
    </source>
</evidence>
<feature type="transmembrane region" description="Helical" evidence="1">
    <location>
        <begin position="50"/>
        <end position="83"/>
    </location>
</feature>
<dbReference type="RefSeq" id="WP_125712569.1">
    <property type="nucleotide sequence ID" value="NZ_JBHTOP010000002.1"/>
</dbReference>
<proteinExistence type="predicted"/>
<evidence type="ECO:0000313" key="3">
    <source>
        <dbReference type="Proteomes" id="UP001597267"/>
    </source>
</evidence>
<keyword evidence="1" id="KW-1133">Transmembrane helix</keyword>
<accession>A0ABW4J3U2</accession>
<dbReference type="Proteomes" id="UP001597267">
    <property type="component" value="Unassembled WGS sequence"/>
</dbReference>
<feature type="transmembrane region" description="Helical" evidence="1">
    <location>
        <begin position="20"/>
        <end position="43"/>
    </location>
</feature>
<keyword evidence="1" id="KW-0472">Membrane</keyword>
<keyword evidence="3" id="KW-1185">Reference proteome</keyword>
<dbReference type="EMBL" id="JBHTOP010000002">
    <property type="protein sequence ID" value="MFD1670594.1"/>
    <property type="molecule type" value="Genomic_DNA"/>
</dbReference>
<sequence length="87" mass="8803">MSELAFAAIENSTHSFSGAAGIGALVAIVIIVILVIKLLGLILRHPFISIALFALGGFAVFKFALAGIIGIGLLAAVGVGSLWLNNG</sequence>
<gene>
    <name evidence="2" type="ORF">ACFQ5M_00625</name>
</gene>
<reference evidence="3" key="1">
    <citation type="journal article" date="2019" name="Int. J. Syst. Evol. Microbiol.">
        <title>The Global Catalogue of Microorganisms (GCM) 10K type strain sequencing project: providing services to taxonomists for standard genome sequencing and annotation.</title>
        <authorList>
            <consortium name="The Broad Institute Genomics Platform"/>
            <consortium name="The Broad Institute Genome Sequencing Center for Infectious Disease"/>
            <person name="Wu L."/>
            <person name="Ma J."/>
        </authorList>
    </citation>
    <scope>NUCLEOTIDE SEQUENCE [LARGE SCALE GENOMIC DNA]</scope>
    <source>
        <strain evidence="3">CCM 8896</strain>
    </source>
</reference>
<keyword evidence="1" id="KW-0812">Transmembrane</keyword>
<evidence type="ECO:0000256" key="1">
    <source>
        <dbReference type="SAM" id="Phobius"/>
    </source>
</evidence>
<name>A0ABW4J3U2_9LACO</name>
<organism evidence="2 3">
    <name type="scientific">Agrilactobacillus yilanensis</name>
    <dbReference type="NCBI Taxonomy" id="2485997"/>
    <lineage>
        <taxon>Bacteria</taxon>
        <taxon>Bacillati</taxon>
        <taxon>Bacillota</taxon>
        <taxon>Bacilli</taxon>
        <taxon>Lactobacillales</taxon>
        <taxon>Lactobacillaceae</taxon>
        <taxon>Agrilactobacillus</taxon>
    </lineage>
</organism>
<protein>
    <submittedName>
        <fullName evidence="2">Uncharacterized protein</fullName>
    </submittedName>
</protein>